<keyword evidence="3" id="KW-1185">Reference proteome</keyword>
<evidence type="ECO:0000259" key="1">
    <source>
        <dbReference type="Pfam" id="PF13577"/>
    </source>
</evidence>
<dbReference type="RefSeq" id="WP_341674472.1">
    <property type="nucleotide sequence ID" value="NZ_JBBYHV010000002.1"/>
</dbReference>
<feature type="domain" description="SnoaL-like" evidence="1">
    <location>
        <begin position="10"/>
        <end position="140"/>
    </location>
</feature>
<dbReference type="EMBL" id="JBBYHV010000002">
    <property type="protein sequence ID" value="MEL1251931.1"/>
    <property type="molecule type" value="Genomic_DNA"/>
</dbReference>
<accession>A0ABU9IHQ4</accession>
<proteinExistence type="predicted"/>
<reference evidence="2 3" key="1">
    <citation type="submission" date="2024-04" db="EMBL/GenBank/DDBJ databases">
        <title>Aurantiacibacter sp. DGU6 16S ribosomal RNA gene Genome sequencing and assembly.</title>
        <authorList>
            <person name="Park S."/>
        </authorList>
    </citation>
    <scope>NUCLEOTIDE SEQUENCE [LARGE SCALE GENOMIC DNA]</scope>
    <source>
        <strain evidence="2 3">DGU6</strain>
    </source>
</reference>
<dbReference type="InterPro" id="IPR037401">
    <property type="entry name" value="SnoaL-like"/>
</dbReference>
<gene>
    <name evidence="2" type="ORF">AAEO60_14740</name>
</gene>
<dbReference type="InterPro" id="IPR032710">
    <property type="entry name" value="NTF2-like_dom_sf"/>
</dbReference>
<evidence type="ECO:0000313" key="3">
    <source>
        <dbReference type="Proteomes" id="UP001497045"/>
    </source>
</evidence>
<dbReference type="Proteomes" id="UP001497045">
    <property type="component" value="Unassembled WGS sequence"/>
</dbReference>
<dbReference type="SUPFAM" id="SSF54427">
    <property type="entry name" value="NTF2-like"/>
    <property type="match status" value="1"/>
</dbReference>
<sequence>MPIMLNDGQRLAIELACGKLPLLFAKYADNGDVEAMGQLFTPDCEFSRPFQPEYPFYGRNAVEGIFRNRPPILVRHIVTNVLVEAVTETRARGTSYLTMLSSHASTEPPQEAGALYVGGFEDEYVLDRSEPGGVWRFAKRSGMVALHLGGAMPDLPPPSDEVRGLA</sequence>
<dbReference type="Gene3D" id="3.10.450.50">
    <property type="match status" value="1"/>
</dbReference>
<organism evidence="2 3">
    <name type="scientific">Aurantiacibacter gilvus</name>
    <dbReference type="NCBI Taxonomy" id="3139141"/>
    <lineage>
        <taxon>Bacteria</taxon>
        <taxon>Pseudomonadati</taxon>
        <taxon>Pseudomonadota</taxon>
        <taxon>Alphaproteobacteria</taxon>
        <taxon>Sphingomonadales</taxon>
        <taxon>Erythrobacteraceae</taxon>
        <taxon>Aurantiacibacter</taxon>
    </lineage>
</organism>
<protein>
    <submittedName>
        <fullName evidence="2">Nuclear transport factor 2 family protein</fullName>
    </submittedName>
</protein>
<evidence type="ECO:0000313" key="2">
    <source>
        <dbReference type="EMBL" id="MEL1251931.1"/>
    </source>
</evidence>
<name>A0ABU9IHQ4_9SPHN</name>
<comment type="caution">
    <text evidence="2">The sequence shown here is derived from an EMBL/GenBank/DDBJ whole genome shotgun (WGS) entry which is preliminary data.</text>
</comment>
<dbReference type="Pfam" id="PF13577">
    <property type="entry name" value="SnoaL_4"/>
    <property type="match status" value="1"/>
</dbReference>